<name>A0A0F9BWW9_9ZZZZ</name>
<sequence length="228" mass="23791">LTASATAARTITFPDATDTLVGKATTDTLINKTFDANATGNSISNVDVEDHASGVAGNLFTYDSGGNPAVVATGTSGQVLKSNGAGTAPTFQTPTTATKEFWALPQSSTVFTNSAGIRSVNLNSNSEAFFTGFMPADFVTATAIEVMVLAADTDTYQWDSLISFAAPGEVSTVNDASALNETQAVTDTEIEALDVSAVWTGIAAGDLYSYNFQSDFSNIRVIGIRFKY</sequence>
<dbReference type="EMBL" id="LAZR01035852">
    <property type="protein sequence ID" value="KKL26399.1"/>
    <property type="molecule type" value="Genomic_DNA"/>
</dbReference>
<proteinExistence type="predicted"/>
<evidence type="ECO:0000313" key="1">
    <source>
        <dbReference type="EMBL" id="KKL26399.1"/>
    </source>
</evidence>
<dbReference type="AlphaFoldDB" id="A0A0F9BWW9"/>
<feature type="non-terminal residue" evidence="1">
    <location>
        <position position="1"/>
    </location>
</feature>
<gene>
    <name evidence="1" type="ORF">LCGC14_2395710</name>
</gene>
<reference evidence="1" key="1">
    <citation type="journal article" date="2015" name="Nature">
        <title>Complex archaea that bridge the gap between prokaryotes and eukaryotes.</title>
        <authorList>
            <person name="Spang A."/>
            <person name="Saw J.H."/>
            <person name="Jorgensen S.L."/>
            <person name="Zaremba-Niedzwiedzka K."/>
            <person name="Martijn J."/>
            <person name="Lind A.E."/>
            <person name="van Eijk R."/>
            <person name="Schleper C."/>
            <person name="Guy L."/>
            <person name="Ettema T.J."/>
        </authorList>
    </citation>
    <scope>NUCLEOTIDE SEQUENCE</scope>
</reference>
<comment type="caution">
    <text evidence="1">The sequence shown here is derived from an EMBL/GenBank/DDBJ whole genome shotgun (WGS) entry which is preliminary data.</text>
</comment>
<protein>
    <submittedName>
        <fullName evidence="1">Uncharacterized protein</fullName>
    </submittedName>
</protein>
<accession>A0A0F9BWW9</accession>
<organism evidence="1">
    <name type="scientific">marine sediment metagenome</name>
    <dbReference type="NCBI Taxonomy" id="412755"/>
    <lineage>
        <taxon>unclassified sequences</taxon>
        <taxon>metagenomes</taxon>
        <taxon>ecological metagenomes</taxon>
    </lineage>
</organism>